<organism evidence="2 3">
    <name type="scientific">Providencia alcalifaciens</name>
    <dbReference type="NCBI Taxonomy" id="126385"/>
    <lineage>
        <taxon>Bacteria</taxon>
        <taxon>Pseudomonadati</taxon>
        <taxon>Pseudomonadota</taxon>
        <taxon>Gammaproteobacteria</taxon>
        <taxon>Enterobacterales</taxon>
        <taxon>Morganellaceae</taxon>
        <taxon>Providencia</taxon>
    </lineage>
</organism>
<comment type="caution">
    <text evidence="2">The sequence shown here is derived from an EMBL/GenBank/DDBJ whole genome shotgun (WGS) entry which is preliminary data.</text>
</comment>
<dbReference type="OrthoDB" id="6465682at2"/>
<accession>A0A4R3NL26</accession>
<feature type="region of interest" description="Disordered" evidence="1">
    <location>
        <begin position="19"/>
        <end position="49"/>
    </location>
</feature>
<sequence>MAKTRHIIQVKEQIHMKETMQPEQVMQPEENKQIEPKEEQADSAPKSKVKFKEVVCPSVPMSYFKRAKKQKY</sequence>
<dbReference type="AlphaFoldDB" id="A0A4R3NL26"/>
<dbReference type="RefSeq" id="WP_132495900.1">
    <property type="nucleotide sequence ID" value="NZ_SMAS01000003.1"/>
</dbReference>
<evidence type="ECO:0000256" key="1">
    <source>
        <dbReference type="SAM" id="MobiDB-lite"/>
    </source>
</evidence>
<reference evidence="2 3" key="1">
    <citation type="submission" date="2019-03" db="EMBL/GenBank/DDBJ databases">
        <title>Genomic analyses of the natural microbiome of Caenorhabditis elegans.</title>
        <authorList>
            <person name="Samuel B."/>
        </authorList>
    </citation>
    <scope>NUCLEOTIDE SEQUENCE [LARGE SCALE GENOMIC DNA]</scope>
    <source>
        <strain evidence="2 3">JUb102</strain>
    </source>
</reference>
<dbReference type="Proteomes" id="UP000295055">
    <property type="component" value="Unassembled WGS sequence"/>
</dbReference>
<name>A0A4R3NL26_9GAMM</name>
<dbReference type="EMBL" id="SMAS01000003">
    <property type="protein sequence ID" value="TCT35661.1"/>
    <property type="molecule type" value="Genomic_DNA"/>
</dbReference>
<evidence type="ECO:0000313" key="2">
    <source>
        <dbReference type="EMBL" id="TCT35661.1"/>
    </source>
</evidence>
<evidence type="ECO:0000313" key="3">
    <source>
        <dbReference type="Proteomes" id="UP000295055"/>
    </source>
</evidence>
<feature type="compositionally biased region" description="Basic and acidic residues" evidence="1">
    <location>
        <begin position="29"/>
        <end position="40"/>
    </location>
</feature>
<gene>
    <name evidence="2" type="ORF">EC835_103115</name>
</gene>
<protein>
    <submittedName>
        <fullName evidence="2">Uncharacterized protein</fullName>
    </submittedName>
</protein>
<proteinExistence type="predicted"/>